<evidence type="ECO:0000313" key="6">
    <source>
        <dbReference type="Proteomes" id="UP000251889"/>
    </source>
</evidence>
<dbReference type="PANTHER" id="PTHR34220">
    <property type="entry name" value="SENSOR HISTIDINE KINASE YPDA"/>
    <property type="match status" value="1"/>
</dbReference>
<dbReference type="CDD" id="cd00063">
    <property type="entry name" value="FN3"/>
    <property type="match status" value="1"/>
</dbReference>
<dbReference type="SUPFAM" id="SSF49265">
    <property type="entry name" value="Fibronectin type III"/>
    <property type="match status" value="1"/>
</dbReference>
<dbReference type="PANTHER" id="PTHR34220:SF7">
    <property type="entry name" value="SENSOR HISTIDINE KINASE YPDA"/>
    <property type="match status" value="1"/>
</dbReference>
<keyword evidence="6" id="KW-1185">Reference proteome</keyword>
<dbReference type="AlphaFoldDB" id="A0A364XVZ7"/>
<dbReference type="Gene3D" id="2.60.40.10">
    <property type="entry name" value="Immunoglobulins"/>
    <property type="match status" value="1"/>
</dbReference>
<evidence type="ECO:0008006" key="7">
    <source>
        <dbReference type="Google" id="ProtNLM"/>
    </source>
</evidence>
<evidence type="ECO:0000313" key="5">
    <source>
        <dbReference type="EMBL" id="RAV98514.1"/>
    </source>
</evidence>
<gene>
    <name evidence="5" type="ORF">DQQ10_23625</name>
</gene>
<dbReference type="Gene3D" id="2.130.10.10">
    <property type="entry name" value="YVTN repeat-like/Quinoprotein amine dehydrogenase"/>
    <property type="match status" value="2"/>
</dbReference>
<keyword evidence="1" id="KW-1133">Transmembrane helix</keyword>
<dbReference type="EMBL" id="QMFY01000017">
    <property type="protein sequence ID" value="RAV98514.1"/>
    <property type="molecule type" value="Genomic_DNA"/>
</dbReference>
<dbReference type="GO" id="GO:0000155">
    <property type="term" value="F:phosphorelay sensor kinase activity"/>
    <property type="evidence" value="ECO:0007669"/>
    <property type="project" value="InterPro"/>
</dbReference>
<feature type="domain" description="Signal transduction histidine kinase internal region" evidence="3">
    <location>
        <begin position="778"/>
        <end position="858"/>
    </location>
</feature>
<dbReference type="GO" id="GO:0016020">
    <property type="term" value="C:membrane"/>
    <property type="evidence" value="ECO:0007669"/>
    <property type="project" value="InterPro"/>
</dbReference>
<evidence type="ECO:0000259" key="4">
    <source>
        <dbReference type="Pfam" id="PF07495"/>
    </source>
</evidence>
<accession>A0A364XVZ7</accession>
<dbReference type="InterPro" id="IPR011123">
    <property type="entry name" value="Y_Y_Y"/>
</dbReference>
<sequence>MQRPIQRLLIVLLSLGGTCSVFAQTLYYNNYTTSAGLPSNTVYYATQDHDGFLWFGTDAGVCKYDGHSFTTYTPQHHLSDNEIFRIIEDSQQRLWFLPFNGRISYYKNGSFFNSSNDSTLAALDLNDIYSGFQEDHLGNIWVSAMTKGIFLLHADGSSTAFPRKLANNNAALDHTVFYLWSHQKKIYALTSTGILIFDPADPKRYLFREIPGMSLTSDASRKIYIDTAQTTLHFPLFNNTAEGSSLADINYGEFTFTRKPSELTILGMLPITGDSSWVYHTAGVTHWNSKTPTIKEATSYLPGAIVSHALKDTDNGFWFTTLNRGVYYVPSPHIKRIPFENSLENPVRRIHLTPKRDILAVRENGAFASIDAKDYSIRHFPSPIPTDNVRVDEIISDGDTTWITGKAVGIIKLVGNQVETSFPRATINSIAVLPDRFILETGYAGLKVFNRSDLNKRKDVAFFYAPEGRIFFERTNALCLTAEQQILCGTRKGLVKIENGETSNFSSIHPYLKHRIKQIEQARDGNIWILVDATAIVVLDRDFNLVSVLDDSNGIGQHAAIRFYIDENDVTWIVSRHKVYRASVAENKIQLGAIFTSETVDFNDITSDNTNLWLATAEGIIILPKTFQQQNEISAHVTSMFVNGEKQAMTTRELILPYDQNNIRLVLAARSFTTNDIYYRYKIRDTDSTWTMTKSNELEFSSLQPGDYHFSVQARNADGQWSKYTKSLSIQIKKPIWYEWWFIMGAMIIVIFTTSLIIRNAYHANYKKVLLHDRLIESELKALVAQMNPHFIFNTLNTIQKFFITSDTKTANRLLSRFSKLMRMILDNTSRSFVTIEAEIAFLNHYLEIESMRFNQQFDFEILTAPNLDTANTFIPSMTIQPFVENALIHGIMPLKKKGRIVIRFSMLENGTYVEVEDNGVGRTINHNRTHVPRGINLIRERLSILSNKSDKVYRMEIVDQKPPEQGTRVLLYL</sequence>
<feature type="signal peptide" evidence="2">
    <location>
        <begin position="1"/>
        <end position="23"/>
    </location>
</feature>
<dbReference type="SUPFAM" id="SSF55874">
    <property type="entry name" value="ATPase domain of HSP90 chaperone/DNA topoisomerase II/histidine kinase"/>
    <property type="match status" value="1"/>
</dbReference>
<dbReference type="InterPro" id="IPR011110">
    <property type="entry name" value="Reg_prop"/>
</dbReference>
<organism evidence="5 6">
    <name type="scientific">Pseudochryseolinea flava</name>
    <dbReference type="NCBI Taxonomy" id="2059302"/>
    <lineage>
        <taxon>Bacteria</taxon>
        <taxon>Pseudomonadati</taxon>
        <taxon>Bacteroidota</taxon>
        <taxon>Cytophagia</taxon>
        <taxon>Cytophagales</taxon>
        <taxon>Fulvivirgaceae</taxon>
        <taxon>Pseudochryseolinea</taxon>
    </lineage>
</organism>
<dbReference type="Pfam" id="PF06580">
    <property type="entry name" value="His_kinase"/>
    <property type="match status" value="1"/>
</dbReference>
<dbReference type="RefSeq" id="WP_112749407.1">
    <property type="nucleotide sequence ID" value="NZ_QMFY01000017.1"/>
</dbReference>
<dbReference type="InterPro" id="IPR003961">
    <property type="entry name" value="FN3_dom"/>
</dbReference>
<dbReference type="OrthoDB" id="9809670at2"/>
<feature type="transmembrane region" description="Helical" evidence="1">
    <location>
        <begin position="737"/>
        <end position="758"/>
    </location>
</feature>
<dbReference type="InterPro" id="IPR013783">
    <property type="entry name" value="Ig-like_fold"/>
</dbReference>
<name>A0A364XVZ7_9BACT</name>
<keyword evidence="1" id="KW-0472">Membrane</keyword>
<dbReference type="Proteomes" id="UP000251889">
    <property type="component" value="Unassembled WGS sequence"/>
</dbReference>
<dbReference type="InterPro" id="IPR036116">
    <property type="entry name" value="FN3_sf"/>
</dbReference>
<feature type="chain" id="PRO_5016669014" description="Signal transduction histidine kinase internal region domain-containing protein" evidence="2">
    <location>
        <begin position="24"/>
        <end position="974"/>
    </location>
</feature>
<dbReference type="InterPro" id="IPR036890">
    <property type="entry name" value="HATPase_C_sf"/>
</dbReference>
<dbReference type="Gene3D" id="3.30.565.10">
    <property type="entry name" value="Histidine kinase-like ATPase, C-terminal domain"/>
    <property type="match status" value="1"/>
</dbReference>
<evidence type="ECO:0000256" key="1">
    <source>
        <dbReference type="SAM" id="Phobius"/>
    </source>
</evidence>
<evidence type="ECO:0000259" key="3">
    <source>
        <dbReference type="Pfam" id="PF06580"/>
    </source>
</evidence>
<dbReference type="Pfam" id="PF07494">
    <property type="entry name" value="Reg_prop"/>
    <property type="match status" value="1"/>
</dbReference>
<dbReference type="Pfam" id="PF07495">
    <property type="entry name" value="Y_Y_Y"/>
    <property type="match status" value="1"/>
</dbReference>
<keyword evidence="1" id="KW-0812">Transmembrane</keyword>
<reference evidence="5 6" key="1">
    <citation type="submission" date="2018-06" db="EMBL/GenBank/DDBJ databases">
        <title>Chryseolinea flavus sp. nov., a member of the phylum Bacteroidetes isolated from soil.</title>
        <authorList>
            <person name="Li Y."/>
            <person name="Wang J."/>
        </authorList>
    </citation>
    <scope>NUCLEOTIDE SEQUENCE [LARGE SCALE GENOMIC DNA]</scope>
    <source>
        <strain evidence="5 6">SDU1-6</strain>
    </source>
</reference>
<protein>
    <recommendedName>
        <fullName evidence="7">Signal transduction histidine kinase internal region domain-containing protein</fullName>
    </recommendedName>
</protein>
<dbReference type="InterPro" id="IPR050640">
    <property type="entry name" value="Bact_2-comp_sensor_kinase"/>
</dbReference>
<comment type="caution">
    <text evidence="5">The sequence shown here is derived from an EMBL/GenBank/DDBJ whole genome shotgun (WGS) entry which is preliminary data.</text>
</comment>
<feature type="domain" description="Two component regulator three Y" evidence="4">
    <location>
        <begin position="673"/>
        <end position="733"/>
    </location>
</feature>
<keyword evidence="2" id="KW-0732">Signal</keyword>
<evidence type="ECO:0000256" key="2">
    <source>
        <dbReference type="SAM" id="SignalP"/>
    </source>
</evidence>
<proteinExistence type="predicted"/>
<dbReference type="InterPro" id="IPR010559">
    <property type="entry name" value="Sig_transdc_His_kin_internal"/>
</dbReference>
<dbReference type="InterPro" id="IPR015943">
    <property type="entry name" value="WD40/YVTN_repeat-like_dom_sf"/>
</dbReference>
<dbReference type="SUPFAM" id="SSF63829">
    <property type="entry name" value="Calcium-dependent phosphotriesterase"/>
    <property type="match status" value="2"/>
</dbReference>